<dbReference type="Proteomes" id="UP000299102">
    <property type="component" value="Unassembled WGS sequence"/>
</dbReference>
<name>A0A4C2A8P6_EUMVA</name>
<protein>
    <submittedName>
        <fullName evidence="1">Uncharacterized protein</fullName>
    </submittedName>
</protein>
<proteinExistence type="predicted"/>
<evidence type="ECO:0000313" key="1">
    <source>
        <dbReference type="EMBL" id="GBP95559.1"/>
    </source>
</evidence>
<dbReference type="EMBL" id="BGZK01002650">
    <property type="protein sequence ID" value="GBP95559.1"/>
    <property type="molecule type" value="Genomic_DNA"/>
</dbReference>
<keyword evidence="2" id="KW-1185">Reference proteome</keyword>
<evidence type="ECO:0000313" key="2">
    <source>
        <dbReference type="Proteomes" id="UP000299102"/>
    </source>
</evidence>
<dbReference type="OrthoDB" id="10050074at2759"/>
<organism evidence="1 2">
    <name type="scientific">Eumeta variegata</name>
    <name type="common">Bagworm moth</name>
    <name type="synonym">Eumeta japonica</name>
    <dbReference type="NCBI Taxonomy" id="151549"/>
    <lineage>
        <taxon>Eukaryota</taxon>
        <taxon>Metazoa</taxon>
        <taxon>Ecdysozoa</taxon>
        <taxon>Arthropoda</taxon>
        <taxon>Hexapoda</taxon>
        <taxon>Insecta</taxon>
        <taxon>Pterygota</taxon>
        <taxon>Neoptera</taxon>
        <taxon>Endopterygota</taxon>
        <taxon>Lepidoptera</taxon>
        <taxon>Glossata</taxon>
        <taxon>Ditrysia</taxon>
        <taxon>Tineoidea</taxon>
        <taxon>Psychidae</taxon>
        <taxon>Oiketicinae</taxon>
        <taxon>Eumeta</taxon>
    </lineage>
</organism>
<reference evidence="1 2" key="1">
    <citation type="journal article" date="2019" name="Commun. Biol.">
        <title>The bagworm genome reveals a unique fibroin gene that provides high tensile strength.</title>
        <authorList>
            <person name="Kono N."/>
            <person name="Nakamura H."/>
            <person name="Ohtoshi R."/>
            <person name="Tomita M."/>
            <person name="Numata K."/>
            <person name="Arakawa K."/>
        </authorList>
    </citation>
    <scope>NUCLEOTIDE SEQUENCE [LARGE SCALE GENOMIC DNA]</scope>
</reference>
<gene>
    <name evidence="1" type="ORF">EVAR_67765_1</name>
</gene>
<dbReference type="AlphaFoldDB" id="A0A4C2A8P6"/>
<accession>A0A4C2A8P6</accession>
<comment type="caution">
    <text evidence="1">The sequence shown here is derived from an EMBL/GenBank/DDBJ whole genome shotgun (WGS) entry which is preliminary data.</text>
</comment>
<sequence>MIGKKSKMSFRNKCILQSVHTVGDMYAAPVFAHADQRHSTNFKFCKTTSVEEPPTPLVRPAANHPNPLLQSVVSYEAPTSFHPKATECSFRPTRRYH</sequence>